<evidence type="ECO:0000256" key="4">
    <source>
        <dbReference type="ARBA" id="ARBA00022729"/>
    </source>
</evidence>
<dbReference type="NCBIfam" id="TIGR01256">
    <property type="entry name" value="modA"/>
    <property type="match status" value="1"/>
</dbReference>
<dbReference type="GO" id="GO:0015689">
    <property type="term" value="P:molybdate ion transport"/>
    <property type="evidence" value="ECO:0007669"/>
    <property type="project" value="InterPro"/>
</dbReference>
<dbReference type="Pfam" id="PF13531">
    <property type="entry name" value="SBP_bac_11"/>
    <property type="match status" value="1"/>
</dbReference>
<dbReference type="AlphaFoldDB" id="A0A7G9GXB9"/>
<dbReference type="Gene3D" id="3.40.190.10">
    <property type="entry name" value="Periplasmic binding protein-like II"/>
    <property type="match status" value="2"/>
</dbReference>
<sequence length="253" mass="28386">MKKILSSIIITIFTILCITGCKEEKPTEITISAAASLKNSLEEIIQKFEHDNKNIKINVNFGGSGALKNQIIAGAPVDIVFFASQTDLDDLEKKGMIDPKYHGDILKNRLVIAGKRDISTMNDILEDKIAMGTPETVPAGRYAKQALTNADIWDKIEPNIIFTKDVRSAAQYVDLSEVDYAIIYKTDAKVLKNTNIVYIIPEELHKPIVYSYGILKGHNSDTNVKFYNFLSSDEAQKIYKKYNFEIADSKENL</sequence>
<protein>
    <submittedName>
        <fullName evidence="6">Molybdate ABC transporter substrate-binding protein</fullName>
    </submittedName>
</protein>
<reference evidence="6 7" key="1">
    <citation type="submission" date="2020-08" db="EMBL/GenBank/DDBJ databases">
        <authorList>
            <person name="Liu C."/>
            <person name="Sun Q."/>
        </authorList>
    </citation>
    <scope>NUCLEOTIDE SEQUENCE [LARGE SCALE GENOMIC DNA]</scope>
    <source>
        <strain evidence="6 7">NSJ-57</strain>
    </source>
</reference>
<dbReference type="EMBL" id="CP060637">
    <property type="protein sequence ID" value="QNM15451.1"/>
    <property type="molecule type" value="Genomic_DNA"/>
</dbReference>
<feature type="binding site" evidence="5">
    <location>
        <position position="36"/>
    </location>
    <ligand>
        <name>molybdate</name>
        <dbReference type="ChEBI" id="CHEBI:36264"/>
    </ligand>
</feature>
<organism evidence="6 7">
    <name type="scientific">Fusobacterium hominis</name>
    <dbReference type="NCBI Taxonomy" id="2764326"/>
    <lineage>
        <taxon>Bacteria</taxon>
        <taxon>Fusobacteriati</taxon>
        <taxon>Fusobacteriota</taxon>
        <taxon>Fusobacteriia</taxon>
        <taxon>Fusobacteriales</taxon>
        <taxon>Fusobacteriaceae</taxon>
        <taxon>Fusobacterium</taxon>
    </lineage>
</organism>
<dbReference type="FunFam" id="3.40.190.10:FF:000035">
    <property type="entry name" value="Molybdate ABC transporter substrate-binding protein"/>
    <property type="match status" value="1"/>
</dbReference>
<keyword evidence="4" id="KW-0732">Signal</keyword>
<feature type="binding site" evidence="5">
    <location>
        <position position="184"/>
    </location>
    <ligand>
        <name>molybdate</name>
        <dbReference type="ChEBI" id="CHEBI:36264"/>
    </ligand>
</feature>
<dbReference type="PANTHER" id="PTHR30632">
    <property type="entry name" value="MOLYBDATE-BINDING PERIPLASMIC PROTEIN"/>
    <property type="match status" value="1"/>
</dbReference>
<gene>
    <name evidence="6" type="primary">modA</name>
    <name evidence="6" type="ORF">H9Q81_01025</name>
</gene>
<dbReference type="GO" id="GO:0046872">
    <property type="term" value="F:metal ion binding"/>
    <property type="evidence" value="ECO:0007669"/>
    <property type="project" value="UniProtKB-KW"/>
</dbReference>
<dbReference type="RefSeq" id="WP_101473444.1">
    <property type="nucleotide sequence ID" value="NZ_CP060637.1"/>
</dbReference>
<keyword evidence="7" id="KW-1185">Reference proteome</keyword>
<evidence type="ECO:0000256" key="1">
    <source>
        <dbReference type="ARBA" id="ARBA00009175"/>
    </source>
</evidence>
<dbReference type="KEGG" id="fho:H9Q81_01025"/>
<feature type="binding site" evidence="5">
    <location>
        <position position="166"/>
    </location>
    <ligand>
        <name>molybdate</name>
        <dbReference type="ChEBI" id="CHEBI:36264"/>
    </ligand>
</feature>
<dbReference type="PANTHER" id="PTHR30632:SF0">
    <property type="entry name" value="SULFATE-BINDING PROTEIN"/>
    <property type="match status" value="1"/>
</dbReference>
<dbReference type="GO" id="GO:1901359">
    <property type="term" value="F:tungstate binding"/>
    <property type="evidence" value="ECO:0007669"/>
    <property type="project" value="UniProtKB-ARBA"/>
</dbReference>
<feature type="binding site" evidence="5">
    <location>
        <position position="64"/>
    </location>
    <ligand>
        <name>molybdate</name>
        <dbReference type="ChEBI" id="CHEBI:36264"/>
    </ligand>
</feature>
<evidence type="ECO:0000313" key="6">
    <source>
        <dbReference type="EMBL" id="QNM15451.1"/>
    </source>
</evidence>
<evidence type="ECO:0000256" key="3">
    <source>
        <dbReference type="ARBA" id="ARBA00022723"/>
    </source>
</evidence>
<dbReference type="SUPFAM" id="SSF53850">
    <property type="entry name" value="Periplasmic binding protein-like II"/>
    <property type="match status" value="1"/>
</dbReference>
<dbReference type="InterPro" id="IPR005950">
    <property type="entry name" value="ModA"/>
</dbReference>
<keyword evidence="3 5" id="KW-0479">Metal-binding</keyword>
<keyword evidence="2 5" id="KW-0500">Molybdenum</keyword>
<dbReference type="GO" id="GO:0030973">
    <property type="term" value="F:molybdate ion binding"/>
    <property type="evidence" value="ECO:0007669"/>
    <property type="project" value="UniProtKB-ARBA"/>
</dbReference>
<dbReference type="Proteomes" id="UP000515913">
    <property type="component" value="Chromosome"/>
</dbReference>
<evidence type="ECO:0000313" key="7">
    <source>
        <dbReference type="Proteomes" id="UP000515913"/>
    </source>
</evidence>
<evidence type="ECO:0000256" key="5">
    <source>
        <dbReference type="PIRSR" id="PIRSR004846-1"/>
    </source>
</evidence>
<evidence type="ECO:0000256" key="2">
    <source>
        <dbReference type="ARBA" id="ARBA00022505"/>
    </source>
</evidence>
<proteinExistence type="inferred from homology"/>
<comment type="similarity">
    <text evidence="1">Belongs to the bacterial solute-binding protein ModA family.</text>
</comment>
<feature type="binding site" evidence="5">
    <location>
        <position position="139"/>
    </location>
    <ligand>
        <name>molybdate</name>
        <dbReference type="ChEBI" id="CHEBI:36264"/>
    </ligand>
</feature>
<dbReference type="PIRSF" id="PIRSF004846">
    <property type="entry name" value="ModA"/>
    <property type="match status" value="1"/>
</dbReference>
<dbReference type="InterPro" id="IPR050682">
    <property type="entry name" value="ModA/WtpA"/>
</dbReference>
<name>A0A7G9GXB9_9FUSO</name>
<accession>A0A7G9GXB9</accession>